<feature type="transmembrane region" description="Helical" evidence="5">
    <location>
        <begin position="306"/>
        <end position="325"/>
    </location>
</feature>
<comment type="caution">
    <text evidence="7">The sequence shown here is derived from an EMBL/GenBank/DDBJ whole genome shotgun (WGS) entry which is preliminary data.</text>
</comment>
<dbReference type="GO" id="GO:0008273">
    <property type="term" value="F:calcium, potassium:sodium antiporter activity"/>
    <property type="evidence" value="ECO:0007669"/>
    <property type="project" value="TreeGrafter"/>
</dbReference>
<dbReference type="PANTHER" id="PTHR10846">
    <property type="entry name" value="SODIUM/POTASSIUM/CALCIUM EXCHANGER"/>
    <property type="match status" value="1"/>
</dbReference>
<evidence type="ECO:0000256" key="4">
    <source>
        <dbReference type="ARBA" id="ARBA00023136"/>
    </source>
</evidence>
<keyword evidence="3 5" id="KW-1133">Transmembrane helix</keyword>
<dbReference type="OrthoDB" id="9794225at2"/>
<name>A0A317C6X9_9GAMM</name>
<feature type="domain" description="Sodium/calcium exchanger membrane region" evidence="6">
    <location>
        <begin position="9"/>
        <end position="148"/>
    </location>
</feature>
<reference evidence="7 8" key="1">
    <citation type="submission" date="2018-05" db="EMBL/GenBank/DDBJ databases">
        <title>Leucothrix arctica sp. nov., isolated from Arctic seawater.</title>
        <authorList>
            <person name="Choi A."/>
            <person name="Baek K."/>
        </authorList>
    </citation>
    <scope>NUCLEOTIDE SEQUENCE [LARGE SCALE GENOMIC DNA]</scope>
    <source>
        <strain evidence="7 8">IMCC9719</strain>
    </source>
</reference>
<organism evidence="7 8">
    <name type="scientific">Leucothrix arctica</name>
    <dbReference type="NCBI Taxonomy" id="1481894"/>
    <lineage>
        <taxon>Bacteria</taxon>
        <taxon>Pseudomonadati</taxon>
        <taxon>Pseudomonadota</taxon>
        <taxon>Gammaproteobacteria</taxon>
        <taxon>Thiotrichales</taxon>
        <taxon>Thiotrichaceae</taxon>
        <taxon>Leucothrix</taxon>
    </lineage>
</organism>
<evidence type="ECO:0000256" key="2">
    <source>
        <dbReference type="ARBA" id="ARBA00022692"/>
    </source>
</evidence>
<dbReference type="PANTHER" id="PTHR10846:SF8">
    <property type="entry name" value="INNER MEMBRANE PROTEIN YRBG"/>
    <property type="match status" value="1"/>
</dbReference>
<keyword evidence="4 5" id="KW-0472">Membrane</keyword>
<evidence type="ECO:0000256" key="1">
    <source>
        <dbReference type="ARBA" id="ARBA00004141"/>
    </source>
</evidence>
<keyword evidence="8" id="KW-1185">Reference proteome</keyword>
<dbReference type="Pfam" id="PF01699">
    <property type="entry name" value="Na_Ca_ex"/>
    <property type="match status" value="2"/>
</dbReference>
<dbReference type="NCBIfam" id="TIGR00367">
    <property type="entry name" value="calcium/sodium antiporter"/>
    <property type="match status" value="1"/>
</dbReference>
<sequence>METLALYSVAVVIGLVLLAWSSDRFVDGASGIAKSLGISPLIIGLTIVAFSTSAPEMLVSGLAAFQGNNGLAIGNVVGSNIANMTLVLGVTVLLAPLLVGPQTLNKDTPLLIIGMLFALGILLWDDVLSRLDGILLMAAMIFVIWLTIVSARKESAAKTNASNETTTKTEKVSKQIIWMLVSGVIILLISAKLLVWGAVGVAQIFGVSDLVIGLTIVAIGTSLPELAASVSAVKKGEHDMAVGNVIGSSLFNILAVLGIAGIVGPNTFSNEVIVRDYPIMLGLVVLFYLVTRFVPKGESFVIHRWVGAVLLISFFVYQGFILFGGSPS</sequence>
<evidence type="ECO:0000256" key="5">
    <source>
        <dbReference type="SAM" id="Phobius"/>
    </source>
</evidence>
<feature type="transmembrane region" description="Helical" evidence="5">
    <location>
        <begin position="245"/>
        <end position="265"/>
    </location>
</feature>
<dbReference type="RefSeq" id="WP_109826773.1">
    <property type="nucleotide sequence ID" value="NZ_QGKL01000043.1"/>
</dbReference>
<keyword evidence="2 5" id="KW-0812">Transmembrane</keyword>
<feature type="transmembrane region" description="Helical" evidence="5">
    <location>
        <begin position="6"/>
        <end position="26"/>
    </location>
</feature>
<feature type="domain" description="Sodium/calcium exchanger membrane region" evidence="6">
    <location>
        <begin position="177"/>
        <end position="321"/>
    </location>
</feature>
<dbReference type="Proteomes" id="UP000245506">
    <property type="component" value="Unassembled WGS sequence"/>
</dbReference>
<dbReference type="GO" id="GO:0005886">
    <property type="term" value="C:plasma membrane"/>
    <property type="evidence" value="ECO:0007669"/>
    <property type="project" value="TreeGrafter"/>
</dbReference>
<dbReference type="InterPro" id="IPR004481">
    <property type="entry name" value="K/Na/Ca-exchanger"/>
</dbReference>
<dbReference type="InterPro" id="IPR044880">
    <property type="entry name" value="NCX_ion-bd_dom_sf"/>
</dbReference>
<feature type="transmembrane region" description="Helical" evidence="5">
    <location>
        <begin position="110"/>
        <end position="127"/>
    </location>
</feature>
<comment type="subcellular location">
    <subcellularLocation>
        <location evidence="1">Membrane</location>
        <topology evidence="1">Multi-pass membrane protein</topology>
    </subcellularLocation>
</comment>
<dbReference type="GO" id="GO:0006874">
    <property type="term" value="P:intracellular calcium ion homeostasis"/>
    <property type="evidence" value="ECO:0007669"/>
    <property type="project" value="TreeGrafter"/>
</dbReference>
<dbReference type="GO" id="GO:0005262">
    <property type="term" value="F:calcium channel activity"/>
    <property type="evidence" value="ECO:0007669"/>
    <property type="project" value="TreeGrafter"/>
</dbReference>
<dbReference type="AlphaFoldDB" id="A0A317C6X9"/>
<feature type="transmembrane region" description="Helical" evidence="5">
    <location>
        <begin position="211"/>
        <end position="233"/>
    </location>
</feature>
<feature type="transmembrane region" description="Helical" evidence="5">
    <location>
        <begin position="176"/>
        <end position="199"/>
    </location>
</feature>
<accession>A0A317C6X9</accession>
<dbReference type="EMBL" id="QGKL01000043">
    <property type="protein sequence ID" value="PWQ93173.1"/>
    <property type="molecule type" value="Genomic_DNA"/>
</dbReference>
<dbReference type="InterPro" id="IPR004837">
    <property type="entry name" value="NaCa_Exmemb"/>
</dbReference>
<feature type="transmembrane region" description="Helical" evidence="5">
    <location>
        <begin position="133"/>
        <end position="151"/>
    </location>
</feature>
<evidence type="ECO:0000259" key="6">
    <source>
        <dbReference type="Pfam" id="PF01699"/>
    </source>
</evidence>
<dbReference type="Gene3D" id="1.20.1420.30">
    <property type="entry name" value="NCX, central ion-binding region"/>
    <property type="match status" value="2"/>
</dbReference>
<dbReference type="Gene3D" id="6.10.280.80">
    <property type="entry name" value="NCX, peripheral helical region"/>
    <property type="match status" value="1"/>
</dbReference>
<proteinExistence type="predicted"/>
<evidence type="ECO:0000256" key="3">
    <source>
        <dbReference type="ARBA" id="ARBA00022989"/>
    </source>
</evidence>
<gene>
    <name evidence="7" type="ORF">DKT75_21025</name>
</gene>
<feature type="transmembrane region" description="Helical" evidence="5">
    <location>
        <begin position="277"/>
        <end position="294"/>
    </location>
</feature>
<evidence type="ECO:0000313" key="7">
    <source>
        <dbReference type="EMBL" id="PWQ93173.1"/>
    </source>
</evidence>
<feature type="transmembrane region" description="Helical" evidence="5">
    <location>
        <begin position="38"/>
        <end position="65"/>
    </location>
</feature>
<evidence type="ECO:0000313" key="8">
    <source>
        <dbReference type="Proteomes" id="UP000245506"/>
    </source>
</evidence>
<protein>
    <submittedName>
        <fullName evidence="7">Calcium/sodium antiporter</fullName>
    </submittedName>
</protein>
<feature type="transmembrane region" description="Helical" evidence="5">
    <location>
        <begin position="77"/>
        <end position="98"/>
    </location>
</feature>